<dbReference type="GO" id="GO:0000086">
    <property type="term" value="P:G2/M transition of mitotic cell cycle"/>
    <property type="evidence" value="ECO:0007669"/>
    <property type="project" value="TreeGrafter"/>
</dbReference>
<evidence type="ECO:0000313" key="4">
    <source>
        <dbReference type="WBParaSite" id="NBR_0000050401-mRNA-1"/>
    </source>
</evidence>
<dbReference type="GO" id="GO:0005737">
    <property type="term" value="C:cytoplasm"/>
    <property type="evidence" value="ECO:0007669"/>
    <property type="project" value="TreeGrafter"/>
</dbReference>
<proteinExistence type="predicted"/>
<dbReference type="PROSITE" id="PS50206">
    <property type="entry name" value="RHODANESE_3"/>
    <property type="match status" value="1"/>
</dbReference>
<organism evidence="4">
    <name type="scientific">Nippostrongylus brasiliensis</name>
    <name type="common">Rat hookworm</name>
    <dbReference type="NCBI Taxonomy" id="27835"/>
    <lineage>
        <taxon>Eukaryota</taxon>
        <taxon>Metazoa</taxon>
        <taxon>Ecdysozoa</taxon>
        <taxon>Nematoda</taxon>
        <taxon>Chromadorea</taxon>
        <taxon>Rhabditida</taxon>
        <taxon>Rhabditina</taxon>
        <taxon>Rhabditomorpha</taxon>
        <taxon>Strongyloidea</taxon>
        <taxon>Heligmosomidae</taxon>
        <taxon>Nippostrongylus</taxon>
    </lineage>
</organism>
<dbReference type="SUPFAM" id="SSF52821">
    <property type="entry name" value="Rhodanese/Cell cycle control phosphatase"/>
    <property type="match status" value="1"/>
</dbReference>
<dbReference type="Proteomes" id="UP000271162">
    <property type="component" value="Unassembled WGS sequence"/>
</dbReference>
<dbReference type="GO" id="GO:0005634">
    <property type="term" value="C:nucleus"/>
    <property type="evidence" value="ECO:0007669"/>
    <property type="project" value="TreeGrafter"/>
</dbReference>
<dbReference type="PANTHER" id="PTHR10828:SF76">
    <property type="entry name" value="M-PHASE INDUCER PHOSPHATASE"/>
    <property type="match status" value="1"/>
</dbReference>
<evidence type="ECO:0000313" key="2">
    <source>
        <dbReference type="EMBL" id="VDL63198.1"/>
    </source>
</evidence>
<protein>
    <submittedName>
        <fullName evidence="4">M-phase inducer phosphatase cdc-25.1 (inferred by orthology to a C. elegans protein)</fullName>
    </submittedName>
</protein>
<name>A0A0N4XDB9_NIPBR</name>
<dbReference type="GO" id="GO:0010971">
    <property type="term" value="P:positive regulation of G2/M transition of mitotic cell cycle"/>
    <property type="evidence" value="ECO:0007669"/>
    <property type="project" value="TreeGrafter"/>
</dbReference>
<reference evidence="4" key="1">
    <citation type="submission" date="2017-02" db="UniProtKB">
        <authorList>
            <consortium name="WormBaseParasite"/>
        </authorList>
    </citation>
    <scope>IDENTIFICATION</scope>
</reference>
<dbReference type="InterPro" id="IPR036873">
    <property type="entry name" value="Rhodanese-like_dom_sf"/>
</dbReference>
<accession>A0A0N4XDB9</accession>
<dbReference type="PANTHER" id="PTHR10828">
    <property type="entry name" value="M-PHASE INDUCER PHOSPHATASE DUAL SPECIFICITY PHOSPHATASE CDC25"/>
    <property type="match status" value="1"/>
</dbReference>
<reference evidence="2 3" key="2">
    <citation type="submission" date="2018-11" db="EMBL/GenBank/DDBJ databases">
        <authorList>
            <consortium name="Pathogen Informatics"/>
        </authorList>
    </citation>
    <scope>NUCLEOTIDE SEQUENCE [LARGE SCALE GENOMIC DNA]</scope>
</reference>
<sequence>MSLTQDRLLTCLVEEKLDDIKHPTSGEWAYFMSPSPTLAFEKKTVILVIQPVTRKGLTDKTNTDVPSHEKHSQEESLGVLNPISSGLHQKHNYRGCVQLAKKDQDPQRSSGKEEELYIWASFTFKEYSLPGVEHPQSESLAFRSISAETLANEIRKLGPEAFDQRYLLVDCRYPYEYEGGHVKCAVNIHDQNELEKIFFPEDPNHPIRKRIPIFYCEFSQKRGPGM</sequence>
<evidence type="ECO:0000313" key="3">
    <source>
        <dbReference type="Proteomes" id="UP000271162"/>
    </source>
</evidence>
<dbReference type="EMBL" id="UYSL01000222">
    <property type="protein sequence ID" value="VDL63198.1"/>
    <property type="molecule type" value="Genomic_DNA"/>
</dbReference>
<evidence type="ECO:0000259" key="1">
    <source>
        <dbReference type="PROSITE" id="PS50206"/>
    </source>
</evidence>
<dbReference type="Pfam" id="PF00581">
    <property type="entry name" value="Rhodanese"/>
    <property type="match status" value="1"/>
</dbReference>
<feature type="domain" description="Rhodanese" evidence="1">
    <location>
        <begin position="162"/>
        <end position="224"/>
    </location>
</feature>
<dbReference type="AlphaFoldDB" id="A0A0N4XDB9"/>
<dbReference type="GO" id="GO:0110032">
    <property type="term" value="P:positive regulation of G2/MI transition of meiotic cell cycle"/>
    <property type="evidence" value="ECO:0007669"/>
    <property type="project" value="TreeGrafter"/>
</dbReference>
<dbReference type="InterPro" id="IPR001763">
    <property type="entry name" value="Rhodanese-like_dom"/>
</dbReference>
<gene>
    <name evidence="2" type="ORF">NBR_LOCUS505</name>
</gene>
<dbReference type="WBParaSite" id="NBR_0000050401-mRNA-1">
    <property type="protein sequence ID" value="NBR_0000050401-mRNA-1"/>
    <property type="gene ID" value="NBR_0000050401"/>
</dbReference>
<keyword evidence="3" id="KW-1185">Reference proteome</keyword>
<dbReference type="GO" id="GO:0004725">
    <property type="term" value="F:protein tyrosine phosphatase activity"/>
    <property type="evidence" value="ECO:0007669"/>
    <property type="project" value="TreeGrafter"/>
</dbReference>
<dbReference type="STRING" id="27835.A0A0N4XDB9"/>
<dbReference type="Gene3D" id="3.40.250.10">
    <property type="entry name" value="Rhodanese-like domain"/>
    <property type="match status" value="1"/>
</dbReference>